<evidence type="ECO:0000313" key="14">
    <source>
        <dbReference type="EMBL" id="PWN07303.1"/>
    </source>
</evidence>
<dbReference type="Gene3D" id="3.30.565.10">
    <property type="entry name" value="Histidine kinase-like ATPase, C-terminal domain"/>
    <property type="match status" value="1"/>
</dbReference>
<dbReference type="Proteomes" id="UP000245533">
    <property type="component" value="Unassembled WGS sequence"/>
</dbReference>
<dbReference type="AlphaFoldDB" id="A0A316TRR1"/>
<dbReference type="EMBL" id="QGGB01000003">
    <property type="protein sequence ID" value="PWN07303.1"/>
    <property type="molecule type" value="Genomic_DNA"/>
</dbReference>
<evidence type="ECO:0000256" key="3">
    <source>
        <dbReference type="ARBA" id="ARBA00022553"/>
    </source>
</evidence>
<keyword evidence="4" id="KW-0808">Transferase</keyword>
<dbReference type="Pfam" id="PF02518">
    <property type="entry name" value="HATPase_c"/>
    <property type="match status" value="1"/>
</dbReference>
<comment type="caution">
    <text evidence="14">The sequence shown here is derived from an EMBL/GenBank/DDBJ whole genome shotgun (WGS) entry which is preliminary data.</text>
</comment>
<dbReference type="PROSITE" id="PS50113">
    <property type="entry name" value="PAC"/>
    <property type="match status" value="1"/>
</dbReference>
<accession>A0A316TRR1</accession>
<comment type="catalytic activity">
    <reaction evidence="1">
        <text>ATP + protein L-histidine = ADP + protein N-phospho-L-histidine.</text>
        <dbReference type="EC" id="2.7.13.3"/>
    </reaction>
</comment>
<evidence type="ECO:0000256" key="10">
    <source>
        <dbReference type="ARBA" id="ARBA00070616"/>
    </source>
</evidence>
<evidence type="ECO:0000256" key="1">
    <source>
        <dbReference type="ARBA" id="ARBA00000085"/>
    </source>
</evidence>
<dbReference type="GO" id="GO:0005524">
    <property type="term" value="F:ATP binding"/>
    <property type="evidence" value="ECO:0007669"/>
    <property type="project" value="UniProtKB-KW"/>
</dbReference>
<dbReference type="PROSITE" id="PS50112">
    <property type="entry name" value="PAS"/>
    <property type="match status" value="2"/>
</dbReference>
<dbReference type="RefSeq" id="WP_109644858.1">
    <property type="nucleotide sequence ID" value="NZ_QGGB01000003.1"/>
</dbReference>
<feature type="domain" description="PAS" evidence="12">
    <location>
        <begin position="13"/>
        <end position="75"/>
    </location>
</feature>
<dbReference type="GO" id="GO:0046983">
    <property type="term" value="F:protein dimerization activity"/>
    <property type="evidence" value="ECO:0007669"/>
    <property type="project" value="InterPro"/>
</dbReference>
<dbReference type="InterPro" id="IPR011712">
    <property type="entry name" value="Sig_transdc_His_kin_sub3_dim/P"/>
</dbReference>
<dbReference type="NCBIfam" id="TIGR00229">
    <property type="entry name" value="sensory_box"/>
    <property type="match status" value="2"/>
</dbReference>
<feature type="domain" description="PAS" evidence="12">
    <location>
        <begin position="140"/>
        <end position="211"/>
    </location>
</feature>
<dbReference type="InterPro" id="IPR003594">
    <property type="entry name" value="HATPase_dom"/>
</dbReference>
<dbReference type="InterPro" id="IPR035965">
    <property type="entry name" value="PAS-like_dom_sf"/>
</dbReference>
<feature type="domain" description="Histidine kinase" evidence="11">
    <location>
        <begin position="275"/>
        <end position="479"/>
    </location>
</feature>
<dbReference type="InterPro" id="IPR050482">
    <property type="entry name" value="Sensor_HK_TwoCompSys"/>
</dbReference>
<evidence type="ECO:0000313" key="15">
    <source>
        <dbReference type="Proteomes" id="UP000245533"/>
    </source>
</evidence>
<feature type="domain" description="PAC" evidence="13">
    <location>
        <begin position="217"/>
        <end position="267"/>
    </location>
</feature>
<evidence type="ECO:0000256" key="2">
    <source>
        <dbReference type="ARBA" id="ARBA00012438"/>
    </source>
</evidence>
<dbReference type="CDD" id="cd16917">
    <property type="entry name" value="HATPase_UhpB-NarQ-NarX-like"/>
    <property type="match status" value="1"/>
</dbReference>
<name>A0A316TRR1_9BACT</name>
<sequence>MKEKKIPSYQFSILESILHGVVVTDLKGCVQFWNQSAENILGYKKKDVLNRPASMFKTNGDESLPEILKECRRTGMMDKRWKAVHKNGKRVWLDVRLKLMQADSYPNTDREDESSEQEFCVISMVDIGELKNTQKRLHDNLALTDAIFRTSEDAMIVMNKKGEILIINDAVINLFGYKVNELIGKNVNKLMPYPHNVHHDEFMLSYLLSGKADMIGKRRELQAVRKDGTVFPIELALSEVKNEGEHLFTGIIKDISRRRILEKKILNIGEDERKKIGRELHDGLGQMLTGIRMLSEGLARKLSANALPGADEVEEISGMIQEADQYARVLSRGMVEVDMESNGLTVALENLAKRSSHLTGARVELTDTGPTEIEHHSMALHLYRIAQEAVNNAIKHGNASMVKIRLSSNPQHTSLIVEDNGKGFDREPEVTEFGSDGPCSHGAGLHIMKHRANVMGGILGIDRTEEGITRVRCVVPNNLEYF</sequence>
<dbReference type="InterPro" id="IPR005467">
    <property type="entry name" value="His_kinase_dom"/>
</dbReference>
<keyword evidence="3" id="KW-0597">Phosphoprotein</keyword>
<evidence type="ECO:0000256" key="9">
    <source>
        <dbReference type="ARBA" id="ARBA00059827"/>
    </source>
</evidence>
<dbReference type="SMART" id="SM00387">
    <property type="entry name" value="HATPase_c"/>
    <property type="match status" value="1"/>
</dbReference>
<dbReference type="GO" id="GO:0016020">
    <property type="term" value="C:membrane"/>
    <property type="evidence" value="ECO:0007669"/>
    <property type="project" value="InterPro"/>
</dbReference>
<keyword evidence="7" id="KW-0067">ATP-binding</keyword>
<dbReference type="Pfam" id="PF13426">
    <property type="entry name" value="PAS_9"/>
    <property type="match status" value="2"/>
</dbReference>
<dbReference type="PROSITE" id="PS50109">
    <property type="entry name" value="HIS_KIN"/>
    <property type="match status" value="1"/>
</dbReference>
<dbReference type="Gene3D" id="3.30.450.20">
    <property type="entry name" value="PAS domain"/>
    <property type="match status" value="2"/>
</dbReference>
<dbReference type="Pfam" id="PF07730">
    <property type="entry name" value="HisKA_3"/>
    <property type="match status" value="1"/>
</dbReference>
<dbReference type="PANTHER" id="PTHR24421">
    <property type="entry name" value="NITRATE/NITRITE SENSOR PROTEIN NARX-RELATED"/>
    <property type="match status" value="1"/>
</dbReference>
<keyword evidence="6 14" id="KW-0418">Kinase</keyword>
<dbReference type="InterPro" id="IPR036890">
    <property type="entry name" value="HATPase_C_sf"/>
</dbReference>
<evidence type="ECO:0000259" key="11">
    <source>
        <dbReference type="PROSITE" id="PS50109"/>
    </source>
</evidence>
<dbReference type="OrthoDB" id="9760839at2"/>
<dbReference type="EC" id="2.7.13.3" evidence="2"/>
<dbReference type="SMART" id="SM00091">
    <property type="entry name" value="PAS"/>
    <property type="match status" value="2"/>
</dbReference>
<keyword evidence="15" id="KW-1185">Reference proteome</keyword>
<evidence type="ECO:0000256" key="4">
    <source>
        <dbReference type="ARBA" id="ARBA00022679"/>
    </source>
</evidence>
<keyword evidence="8" id="KW-0902">Two-component regulatory system</keyword>
<dbReference type="SUPFAM" id="SSF55874">
    <property type="entry name" value="ATPase domain of HSP90 chaperone/DNA topoisomerase II/histidine kinase"/>
    <property type="match status" value="1"/>
</dbReference>
<gene>
    <name evidence="14" type="ORF">DDZ15_03275</name>
</gene>
<evidence type="ECO:0000256" key="6">
    <source>
        <dbReference type="ARBA" id="ARBA00022777"/>
    </source>
</evidence>
<keyword evidence="5" id="KW-0547">Nucleotide-binding</keyword>
<dbReference type="InterPro" id="IPR000700">
    <property type="entry name" value="PAS-assoc_C"/>
</dbReference>
<comment type="function">
    <text evidence="9">Putative oxygen sensor; modulates the activity of FixJ, a transcriptional activator of nitrogen fixation fixK gene. FixL probably acts as a kinase that phosphorylates FixJ.</text>
</comment>
<evidence type="ECO:0000259" key="13">
    <source>
        <dbReference type="PROSITE" id="PS50113"/>
    </source>
</evidence>
<proteinExistence type="predicted"/>
<dbReference type="InterPro" id="IPR000014">
    <property type="entry name" value="PAS"/>
</dbReference>
<dbReference type="Gene3D" id="1.20.5.1930">
    <property type="match status" value="1"/>
</dbReference>
<dbReference type="GO" id="GO:0000155">
    <property type="term" value="F:phosphorelay sensor kinase activity"/>
    <property type="evidence" value="ECO:0007669"/>
    <property type="project" value="InterPro"/>
</dbReference>
<dbReference type="CDD" id="cd00130">
    <property type="entry name" value="PAS"/>
    <property type="match status" value="2"/>
</dbReference>
<dbReference type="FunFam" id="3.30.450.20:FF:000060">
    <property type="entry name" value="Sensor protein FixL"/>
    <property type="match status" value="1"/>
</dbReference>
<evidence type="ECO:0000256" key="5">
    <source>
        <dbReference type="ARBA" id="ARBA00022741"/>
    </source>
</evidence>
<protein>
    <recommendedName>
        <fullName evidence="10">Sensor protein FixL</fullName>
        <ecNumber evidence="2">2.7.13.3</ecNumber>
    </recommendedName>
</protein>
<organism evidence="14 15">
    <name type="scientific">Rhodohalobacter mucosus</name>
    <dbReference type="NCBI Taxonomy" id="2079485"/>
    <lineage>
        <taxon>Bacteria</taxon>
        <taxon>Pseudomonadati</taxon>
        <taxon>Balneolota</taxon>
        <taxon>Balneolia</taxon>
        <taxon>Balneolales</taxon>
        <taxon>Balneolaceae</taxon>
        <taxon>Rhodohalobacter</taxon>
    </lineage>
</organism>
<evidence type="ECO:0000259" key="12">
    <source>
        <dbReference type="PROSITE" id="PS50112"/>
    </source>
</evidence>
<dbReference type="PANTHER" id="PTHR24421:SF10">
    <property type="entry name" value="NITRATE_NITRITE SENSOR PROTEIN NARQ"/>
    <property type="match status" value="1"/>
</dbReference>
<reference evidence="14 15" key="1">
    <citation type="submission" date="2018-05" db="EMBL/GenBank/DDBJ databases">
        <title>Rhodohalobacter halophilus gen. nov., sp. nov., a moderately halophilic member of the family Balneolaceae.</title>
        <authorList>
            <person name="Liu Z.-W."/>
        </authorList>
    </citation>
    <scope>NUCLEOTIDE SEQUENCE [LARGE SCALE GENOMIC DNA]</scope>
    <source>
        <strain evidence="14 15">8A47</strain>
    </source>
</reference>
<evidence type="ECO:0000256" key="7">
    <source>
        <dbReference type="ARBA" id="ARBA00022840"/>
    </source>
</evidence>
<evidence type="ECO:0000256" key="8">
    <source>
        <dbReference type="ARBA" id="ARBA00023012"/>
    </source>
</evidence>
<dbReference type="SUPFAM" id="SSF55785">
    <property type="entry name" value="PYP-like sensor domain (PAS domain)"/>
    <property type="match status" value="2"/>
</dbReference>